<evidence type="ECO:0000256" key="2">
    <source>
        <dbReference type="SAM" id="MobiDB-lite"/>
    </source>
</evidence>
<dbReference type="InterPro" id="IPR036236">
    <property type="entry name" value="Znf_C2H2_sf"/>
</dbReference>
<feature type="region of interest" description="Disordered" evidence="2">
    <location>
        <begin position="86"/>
        <end position="131"/>
    </location>
</feature>
<evidence type="ECO:0000259" key="3">
    <source>
        <dbReference type="PROSITE" id="PS50157"/>
    </source>
</evidence>
<dbReference type="GO" id="GO:0008270">
    <property type="term" value="F:zinc ion binding"/>
    <property type="evidence" value="ECO:0007669"/>
    <property type="project" value="UniProtKB-KW"/>
</dbReference>
<dbReference type="PROSITE" id="PS00028">
    <property type="entry name" value="ZINC_FINGER_C2H2_1"/>
    <property type="match status" value="1"/>
</dbReference>
<dbReference type="EMBL" id="CAXKWB010013177">
    <property type="protein sequence ID" value="CAL4106874.1"/>
    <property type="molecule type" value="Genomic_DNA"/>
</dbReference>
<dbReference type="SUPFAM" id="SSF57667">
    <property type="entry name" value="beta-beta-alpha zinc fingers"/>
    <property type="match status" value="1"/>
</dbReference>
<organism evidence="4 5">
    <name type="scientific">Meganyctiphanes norvegica</name>
    <name type="common">Northern krill</name>
    <name type="synonym">Thysanopoda norvegica</name>
    <dbReference type="NCBI Taxonomy" id="48144"/>
    <lineage>
        <taxon>Eukaryota</taxon>
        <taxon>Metazoa</taxon>
        <taxon>Ecdysozoa</taxon>
        <taxon>Arthropoda</taxon>
        <taxon>Crustacea</taxon>
        <taxon>Multicrustacea</taxon>
        <taxon>Malacostraca</taxon>
        <taxon>Eumalacostraca</taxon>
        <taxon>Eucarida</taxon>
        <taxon>Euphausiacea</taxon>
        <taxon>Euphausiidae</taxon>
        <taxon>Meganyctiphanes</taxon>
    </lineage>
</organism>
<accession>A0AAV2QXU5</accession>
<proteinExistence type="predicted"/>
<feature type="non-terminal residue" evidence="4">
    <location>
        <position position="131"/>
    </location>
</feature>
<evidence type="ECO:0000313" key="5">
    <source>
        <dbReference type="Proteomes" id="UP001497623"/>
    </source>
</evidence>
<dbReference type="InterPro" id="IPR013087">
    <property type="entry name" value="Znf_C2H2_type"/>
</dbReference>
<dbReference type="SMART" id="SM00355">
    <property type="entry name" value="ZnF_C2H2"/>
    <property type="match status" value="2"/>
</dbReference>
<keyword evidence="1" id="KW-0862">Zinc</keyword>
<keyword evidence="1" id="KW-0479">Metal-binding</keyword>
<keyword evidence="1" id="KW-0863">Zinc-finger</keyword>
<dbReference type="Proteomes" id="UP001497623">
    <property type="component" value="Unassembled WGS sequence"/>
</dbReference>
<evidence type="ECO:0000313" key="4">
    <source>
        <dbReference type="EMBL" id="CAL4106874.1"/>
    </source>
</evidence>
<protein>
    <recommendedName>
        <fullName evidence="3">C2H2-type domain-containing protein</fullName>
    </recommendedName>
</protein>
<feature type="compositionally biased region" description="Polar residues" evidence="2">
    <location>
        <begin position="86"/>
        <end position="124"/>
    </location>
</feature>
<name>A0AAV2QXU5_MEGNR</name>
<keyword evidence="5" id="KW-1185">Reference proteome</keyword>
<dbReference type="Pfam" id="PF00096">
    <property type="entry name" value="zf-C2H2"/>
    <property type="match status" value="1"/>
</dbReference>
<feature type="domain" description="C2H2-type" evidence="3">
    <location>
        <begin position="57"/>
        <end position="80"/>
    </location>
</feature>
<dbReference type="Gene3D" id="3.30.160.60">
    <property type="entry name" value="Classic Zinc Finger"/>
    <property type="match status" value="1"/>
</dbReference>
<evidence type="ECO:0000256" key="1">
    <source>
        <dbReference type="PROSITE-ProRule" id="PRU00042"/>
    </source>
</evidence>
<sequence length="131" mass="14100">MPRSCKTVWTRGKRHPNTPQVISSKNVTFCPSCNKELSSKDNLRRHCKRVCGAGSQVQCNVCEKTFKCDAYLKAHIRLKHLASLGNEGSNTASISNEGSNTASISNEGSNTASISNEGSNTASIPSIRAET</sequence>
<dbReference type="AlphaFoldDB" id="A0AAV2QXU5"/>
<dbReference type="Pfam" id="PF12874">
    <property type="entry name" value="zf-met"/>
    <property type="match status" value="1"/>
</dbReference>
<reference evidence="4 5" key="1">
    <citation type="submission" date="2024-05" db="EMBL/GenBank/DDBJ databases">
        <authorList>
            <person name="Wallberg A."/>
        </authorList>
    </citation>
    <scope>NUCLEOTIDE SEQUENCE [LARGE SCALE GENOMIC DNA]</scope>
</reference>
<dbReference type="PROSITE" id="PS50157">
    <property type="entry name" value="ZINC_FINGER_C2H2_2"/>
    <property type="match status" value="1"/>
</dbReference>
<gene>
    <name evidence="4" type="ORF">MNOR_LOCUS18429</name>
</gene>
<comment type="caution">
    <text evidence="4">The sequence shown here is derived from an EMBL/GenBank/DDBJ whole genome shotgun (WGS) entry which is preliminary data.</text>
</comment>